<evidence type="ECO:0000256" key="5">
    <source>
        <dbReference type="ARBA" id="ARBA00022723"/>
    </source>
</evidence>
<evidence type="ECO:0000259" key="8">
    <source>
        <dbReference type="Pfam" id="PF13359"/>
    </source>
</evidence>
<dbReference type="EMBL" id="AVOT02026571">
    <property type="protein sequence ID" value="MBW0518343.1"/>
    <property type="molecule type" value="Genomic_DNA"/>
</dbReference>
<comment type="similarity">
    <text evidence="3">Belongs to the HARBI1 family.</text>
</comment>
<evidence type="ECO:0000313" key="9">
    <source>
        <dbReference type="EMBL" id="MBW0518343.1"/>
    </source>
</evidence>
<dbReference type="Pfam" id="PF13359">
    <property type="entry name" value="DDE_Tnp_4"/>
    <property type="match status" value="1"/>
</dbReference>
<keyword evidence="7" id="KW-0539">Nucleus</keyword>
<keyword evidence="10" id="KW-1185">Reference proteome</keyword>
<dbReference type="GO" id="GO:0004518">
    <property type="term" value="F:nuclease activity"/>
    <property type="evidence" value="ECO:0007669"/>
    <property type="project" value="UniProtKB-KW"/>
</dbReference>
<feature type="domain" description="DDE Tnp4" evidence="8">
    <location>
        <begin position="30"/>
        <end position="141"/>
    </location>
</feature>
<proteinExistence type="inferred from homology"/>
<accession>A0A9Q3ECD9</accession>
<keyword evidence="5" id="KW-0479">Metal-binding</keyword>
<evidence type="ECO:0000256" key="7">
    <source>
        <dbReference type="ARBA" id="ARBA00023242"/>
    </source>
</evidence>
<keyword evidence="6" id="KW-0378">Hydrolase</keyword>
<comment type="caution">
    <text evidence="9">The sequence shown here is derived from an EMBL/GenBank/DDBJ whole genome shotgun (WGS) entry which is preliminary data.</text>
</comment>
<evidence type="ECO:0000256" key="1">
    <source>
        <dbReference type="ARBA" id="ARBA00001968"/>
    </source>
</evidence>
<sequence length="143" mass="16119">FPGIDDAQKWQEMEEKFRQRQGLTNIIGAINGTHIPIIPPPNDEWNAYVNRKGWHSIVFQCIVDAQGNFCNVYGGLPGSVHDSRVFRKSKIGKDLINGIPRFPPNCVLIGDSGYSGHLPILRPLRNIRDEDAVRFNHMHSSTS</sequence>
<dbReference type="GO" id="GO:0016787">
    <property type="term" value="F:hydrolase activity"/>
    <property type="evidence" value="ECO:0007669"/>
    <property type="project" value="UniProtKB-KW"/>
</dbReference>
<feature type="non-terminal residue" evidence="9">
    <location>
        <position position="143"/>
    </location>
</feature>
<dbReference type="GO" id="GO:0005634">
    <property type="term" value="C:nucleus"/>
    <property type="evidence" value="ECO:0007669"/>
    <property type="project" value="UniProtKB-SubCell"/>
</dbReference>
<evidence type="ECO:0000256" key="2">
    <source>
        <dbReference type="ARBA" id="ARBA00004123"/>
    </source>
</evidence>
<dbReference type="InterPro" id="IPR027806">
    <property type="entry name" value="HARBI1_dom"/>
</dbReference>
<dbReference type="AlphaFoldDB" id="A0A9Q3ECD9"/>
<dbReference type="InterPro" id="IPR045249">
    <property type="entry name" value="HARBI1-like"/>
</dbReference>
<evidence type="ECO:0000256" key="3">
    <source>
        <dbReference type="ARBA" id="ARBA00006958"/>
    </source>
</evidence>
<dbReference type="PANTHER" id="PTHR22930:SF85">
    <property type="entry name" value="GH03217P-RELATED"/>
    <property type="match status" value="1"/>
</dbReference>
<reference evidence="9" key="1">
    <citation type="submission" date="2021-03" db="EMBL/GenBank/DDBJ databases">
        <title>Draft genome sequence of rust myrtle Austropuccinia psidii MF-1, a brazilian biotype.</title>
        <authorList>
            <person name="Quecine M.C."/>
            <person name="Pachon D.M.R."/>
            <person name="Bonatelli M.L."/>
            <person name="Correr F.H."/>
            <person name="Franceschini L.M."/>
            <person name="Leite T.F."/>
            <person name="Margarido G.R.A."/>
            <person name="Almeida C.A."/>
            <person name="Ferrarezi J.A."/>
            <person name="Labate C.A."/>
        </authorList>
    </citation>
    <scope>NUCLEOTIDE SEQUENCE</scope>
    <source>
        <strain evidence="9">MF-1</strain>
    </source>
</reference>
<protein>
    <recommendedName>
        <fullName evidence="8">DDE Tnp4 domain-containing protein</fullName>
    </recommendedName>
</protein>
<evidence type="ECO:0000313" key="10">
    <source>
        <dbReference type="Proteomes" id="UP000765509"/>
    </source>
</evidence>
<dbReference type="OrthoDB" id="2445244at2759"/>
<dbReference type="Proteomes" id="UP000765509">
    <property type="component" value="Unassembled WGS sequence"/>
</dbReference>
<comment type="subcellular location">
    <subcellularLocation>
        <location evidence="2">Nucleus</location>
    </subcellularLocation>
</comment>
<evidence type="ECO:0000256" key="4">
    <source>
        <dbReference type="ARBA" id="ARBA00022722"/>
    </source>
</evidence>
<comment type="cofactor">
    <cofactor evidence="1">
        <name>a divalent metal cation</name>
        <dbReference type="ChEBI" id="CHEBI:60240"/>
    </cofactor>
</comment>
<evidence type="ECO:0000256" key="6">
    <source>
        <dbReference type="ARBA" id="ARBA00022801"/>
    </source>
</evidence>
<name>A0A9Q3ECD9_9BASI</name>
<dbReference type="GO" id="GO:0046872">
    <property type="term" value="F:metal ion binding"/>
    <property type="evidence" value="ECO:0007669"/>
    <property type="project" value="UniProtKB-KW"/>
</dbReference>
<dbReference type="PANTHER" id="PTHR22930">
    <property type="match status" value="1"/>
</dbReference>
<gene>
    <name evidence="9" type="ORF">O181_058058</name>
</gene>
<keyword evidence="4" id="KW-0540">Nuclease</keyword>
<organism evidence="9 10">
    <name type="scientific">Austropuccinia psidii MF-1</name>
    <dbReference type="NCBI Taxonomy" id="1389203"/>
    <lineage>
        <taxon>Eukaryota</taxon>
        <taxon>Fungi</taxon>
        <taxon>Dikarya</taxon>
        <taxon>Basidiomycota</taxon>
        <taxon>Pucciniomycotina</taxon>
        <taxon>Pucciniomycetes</taxon>
        <taxon>Pucciniales</taxon>
        <taxon>Sphaerophragmiaceae</taxon>
        <taxon>Austropuccinia</taxon>
    </lineage>
</organism>